<dbReference type="Proteomes" id="UP000178450">
    <property type="component" value="Unassembled WGS sequence"/>
</dbReference>
<comment type="function">
    <text evidence="5">One of two assembly initiator proteins, it binds directly to the 5'-end of the 23S rRNA, where it nucleates assembly of the 50S subunit.</text>
</comment>
<dbReference type="SMART" id="SM00739">
    <property type="entry name" value="KOW"/>
    <property type="match status" value="1"/>
</dbReference>
<reference evidence="7 8" key="1">
    <citation type="journal article" date="2016" name="Nat. Commun.">
        <title>Thousands of microbial genomes shed light on interconnected biogeochemical processes in an aquifer system.</title>
        <authorList>
            <person name="Anantharaman K."/>
            <person name="Brown C.T."/>
            <person name="Hug L.A."/>
            <person name="Sharon I."/>
            <person name="Castelle C.J."/>
            <person name="Probst A.J."/>
            <person name="Thomas B.C."/>
            <person name="Singh A."/>
            <person name="Wilkins M.J."/>
            <person name="Karaoz U."/>
            <person name="Brodie E.L."/>
            <person name="Williams K.H."/>
            <person name="Hubbard S.S."/>
            <person name="Banfield J.F."/>
        </authorList>
    </citation>
    <scope>NUCLEOTIDE SEQUENCE [LARGE SCALE GENOMIC DNA]</scope>
</reference>
<dbReference type="CDD" id="cd06089">
    <property type="entry name" value="KOW_RPL26"/>
    <property type="match status" value="1"/>
</dbReference>
<evidence type="ECO:0000313" key="7">
    <source>
        <dbReference type="EMBL" id="OGK64420.1"/>
    </source>
</evidence>
<protein>
    <recommendedName>
        <fullName evidence="4 5">Large ribosomal subunit protein uL24</fullName>
    </recommendedName>
</protein>
<dbReference type="AlphaFoldDB" id="A0A1F7K984"/>
<dbReference type="Gene3D" id="2.30.30.30">
    <property type="match status" value="1"/>
</dbReference>
<dbReference type="GO" id="GO:0006412">
    <property type="term" value="P:translation"/>
    <property type="evidence" value="ECO:0007669"/>
    <property type="project" value="UniProtKB-UniRule"/>
</dbReference>
<keyword evidence="5" id="KW-0699">rRNA-binding</keyword>
<keyword evidence="2 5" id="KW-0689">Ribosomal protein</keyword>
<dbReference type="Pfam" id="PF17136">
    <property type="entry name" value="ribosomal_L24"/>
    <property type="match status" value="1"/>
</dbReference>
<evidence type="ECO:0000313" key="8">
    <source>
        <dbReference type="Proteomes" id="UP000178450"/>
    </source>
</evidence>
<keyword evidence="5" id="KW-0694">RNA-binding</keyword>
<accession>A0A1F7K984</accession>
<evidence type="ECO:0000256" key="1">
    <source>
        <dbReference type="ARBA" id="ARBA00010618"/>
    </source>
</evidence>
<dbReference type="HAMAP" id="MF_01326_B">
    <property type="entry name" value="Ribosomal_uL24_B"/>
    <property type="match status" value="1"/>
</dbReference>
<dbReference type="SUPFAM" id="SSF50104">
    <property type="entry name" value="Translation proteins SH3-like domain"/>
    <property type="match status" value="1"/>
</dbReference>
<proteinExistence type="inferred from homology"/>
<evidence type="ECO:0000256" key="5">
    <source>
        <dbReference type="HAMAP-Rule" id="MF_01326"/>
    </source>
</evidence>
<dbReference type="InterPro" id="IPR057264">
    <property type="entry name" value="Ribosomal_uL24_C"/>
</dbReference>
<dbReference type="Pfam" id="PF00467">
    <property type="entry name" value="KOW"/>
    <property type="match status" value="1"/>
</dbReference>
<keyword evidence="3 5" id="KW-0687">Ribonucleoprotein</keyword>
<comment type="caution">
    <text evidence="7">The sequence shown here is derived from an EMBL/GenBank/DDBJ whole genome shotgun (WGS) entry which is preliminary data.</text>
</comment>
<dbReference type="PANTHER" id="PTHR12903">
    <property type="entry name" value="MITOCHONDRIAL RIBOSOMAL PROTEIN L24"/>
    <property type="match status" value="1"/>
</dbReference>
<dbReference type="GO" id="GO:0003735">
    <property type="term" value="F:structural constituent of ribosome"/>
    <property type="evidence" value="ECO:0007669"/>
    <property type="project" value="InterPro"/>
</dbReference>
<dbReference type="GO" id="GO:0005840">
    <property type="term" value="C:ribosome"/>
    <property type="evidence" value="ECO:0007669"/>
    <property type="project" value="UniProtKB-KW"/>
</dbReference>
<comment type="subunit">
    <text evidence="5">Part of the 50S ribosomal subunit.</text>
</comment>
<dbReference type="NCBIfam" id="TIGR01079">
    <property type="entry name" value="rplX_bact"/>
    <property type="match status" value="1"/>
</dbReference>
<comment type="function">
    <text evidence="5">One of the proteins that surrounds the polypeptide exit tunnel on the outside of the subunit.</text>
</comment>
<dbReference type="InterPro" id="IPR014722">
    <property type="entry name" value="Rib_uL2_dom2"/>
</dbReference>
<comment type="similarity">
    <text evidence="1 5">Belongs to the universal ribosomal protein uL24 family.</text>
</comment>
<name>A0A1F7K984_9BACT</name>
<evidence type="ECO:0000256" key="4">
    <source>
        <dbReference type="ARBA" id="ARBA00035206"/>
    </source>
</evidence>
<evidence type="ECO:0000256" key="2">
    <source>
        <dbReference type="ARBA" id="ARBA00022980"/>
    </source>
</evidence>
<feature type="domain" description="KOW" evidence="6">
    <location>
        <begin position="2"/>
        <end position="29"/>
    </location>
</feature>
<dbReference type="InterPro" id="IPR041988">
    <property type="entry name" value="Ribosomal_uL24_KOW"/>
</dbReference>
<dbReference type="InterPro" id="IPR005824">
    <property type="entry name" value="KOW"/>
</dbReference>
<gene>
    <name evidence="5" type="primary">rplX</name>
    <name evidence="7" type="ORF">A2209_03845</name>
</gene>
<sequence>MKIKKADQVKVILGKDKGRVGVVEKIYPKSHKLLVKGINMYKKHVKKSESFPKGGIVEINRPMLDNKVMLVCPNCKEKTRVGYTLDSKQQKQRLCRKCHKVIK</sequence>
<dbReference type="EMBL" id="MGBG01000021">
    <property type="protein sequence ID" value="OGK64420.1"/>
    <property type="molecule type" value="Genomic_DNA"/>
</dbReference>
<evidence type="ECO:0000259" key="6">
    <source>
        <dbReference type="SMART" id="SM00739"/>
    </source>
</evidence>
<dbReference type="GO" id="GO:0019843">
    <property type="term" value="F:rRNA binding"/>
    <property type="evidence" value="ECO:0007669"/>
    <property type="project" value="UniProtKB-UniRule"/>
</dbReference>
<evidence type="ECO:0000256" key="3">
    <source>
        <dbReference type="ARBA" id="ARBA00023274"/>
    </source>
</evidence>
<dbReference type="InterPro" id="IPR003256">
    <property type="entry name" value="Ribosomal_uL24"/>
</dbReference>
<organism evidence="7 8">
    <name type="scientific">Candidatus Roizmanbacteria bacterium RIFOXYA1_FULL_41_12</name>
    <dbReference type="NCBI Taxonomy" id="1802082"/>
    <lineage>
        <taxon>Bacteria</taxon>
        <taxon>Candidatus Roizmaniibacteriota</taxon>
    </lineage>
</organism>
<dbReference type="InterPro" id="IPR008991">
    <property type="entry name" value="Translation_prot_SH3-like_sf"/>
</dbReference>
<dbReference type="GO" id="GO:1990904">
    <property type="term" value="C:ribonucleoprotein complex"/>
    <property type="evidence" value="ECO:0007669"/>
    <property type="project" value="UniProtKB-KW"/>
</dbReference>